<evidence type="ECO:0000256" key="3">
    <source>
        <dbReference type="ARBA" id="ARBA00022692"/>
    </source>
</evidence>
<feature type="transmembrane region" description="Helical" evidence="7">
    <location>
        <begin position="316"/>
        <end position="336"/>
    </location>
</feature>
<dbReference type="InterPro" id="IPR001851">
    <property type="entry name" value="ABC_transp_permease"/>
</dbReference>
<dbReference type="CDD" id="cd06579">
    <property type="entry name" value="TM_PBP1_transp_AraH_like"/>
    <property type="match status" value="1"/>
</dbReference>
<keyword evidence="4 7" id="KW-1133">Transmembrane helix</keyword>
<dbReference type="Pfam" id="PF02653">
    <property type="entry name" value="BPD_transp_2"/>
    <property type="match status" value="1"/>
</dbReference>
<gene>
    <name evidence="8" type="ORF">Q9R08_03860</name>
</gene>
<evidence type="ECO:0000313" key="9">
    <source>
        <dbReference type="Proteomes" id="UP001235133"/>
    </source>
</evidence>
<keyword evidence="2" id="KW-1003">Cell membrane</keyword>
<evidence type="ECO:0000313" key="8">
    <source>
        <dbReference type="EMBL" id="MDQ7877104.1"/>
    </source>
</evidence>
<feature type="transmembrane region" description="Helical" evidence="7">
    <location>
        <begin position="92"/>
        <end position="110"/>
    </location>
</feature>
<feature type="transmembrane region" description="Helical" evidence="7">
    <location>
        <begin position="35"/>
        <end position="54"/>
    </location>
</feature>
<feature type="transmembrane region" description="Helical" evidence="7">
    <location>
        <begin position="185"/>
        <end position="206"/>
    </location>
</feature>
<evidence type="ECO:0000256" key="1">
    <source>
        <dbReference type="ARBA" id="ARBA00004651"/>
    </source>
</evidence>
<proteinExistence type="predicted"/>
<evidence type="ECO:0000256" key="4">
    <source>
        <dbReference type="ARBA" id="ARBA00022989"/>
    </source>
</evidence>
<feature type="transmembrane region" description="Helical" evidence="7">
    <location>
        <begin position="288"/>
        <end position="310"/>
    </location>
</feature>
<dbReference type="RefSeq" id="WP_308866505.1">
    <property type="nucleotide sequence ID" value="NZ_JAVFWO010000001.1"/>
</dbReference>
<feature type="transmembrane region" description="Helical" evidence="7">
    <location>
        <begin position="236"/>
        <end position="255"/>
    </location>
</feature>
<evidence type="ECO:0000256" key="2">
    <source>
        <dbReference type="ARBA" id="ARBA00022475"/>
    </source>
</evidence>
<keyword evidence="9" id="KW-1185">Reference proteome</keyword>
<organism evidence="8 9">
    <name type="scientific">Microbacterium psychrotolerans</name>
    <dbReference type="NCBI Taxonomy" id="3068321"/>
    <lineage>
        <taxon>Bacteria</taxon>
        <taxon>Bacillati</taxon>
        <taxon>Actinomycetota</taxon>
        <taxon>Actinomycetes</taxon>
        <taxon>Micrococcales</taxon>
        <taxon>Microbacteriaceae</taxon>
        <taxon>Microbacterium</taxon>
    </lineage>
</organism>
<comment type="caution">
    <text evidence="8">The sequence shown here is derived from an EMBL/GenBank/DDBJ whole genome shotgun (WGS) entry which is preliminary data.</text>
</comment>
<accession>A0ABU0YXQ0</accession>
<dbReference type="PANTHER" id="PTHR32196:SF72">
    <property type="entry name" value="RIBOSE IMPORT PERMEASE PROTEIN RBSC"/>
    <property type="match status" value="1"/>
</dbReference>
<feature type="transmembrane region" description="Helical" evidence="7">
    <location>
        <begin position="66"/>
        <end position="85"/>
    </location>
</feature>
<evidence type="ECO:0000256" key="6">
    <source>
        <dbReference type="SAM" id="MobiDB-lite"/>
    </source>
</evidence>
<evidence type="ECO:0000256" key="5">
    <source>
        <dbReference type="ARBA" id="ARBA00023136"/>
    </source>
</evidence>
<reference evidence="8 9" key="1">
    <citation type="submission" date="2023-08" db="EMBL/GenBank/DDBJ databases">
        <title>Microbacterium psychrotolerans sp. nov., a psychrotolerant bacterium isolated from soil in Heilongjiang Province, China.</title>
        <authorList>
            <person name="An P."/>
            <person name="Zhao D."/>
            <person name="Xiang H."/>
        </authorList>
    </citation>
    <scope>NUCLEOTIDE SEQUENCE [LARGE SCALE GENOMIC DNA]</scope>
    <source>
        <strain evidence="8 9">QXD-8</strain>
    </source>
</reference>
<evidence type="ECO:0000256" key="7">
    <source>
        <dbReference type="SAM" id="Phobius"/>
    </source>
</evidence>
<keyword evidence="5 7" id="KW-0472">Membrane</keyword>
<name>A0ABU0YXQ0_9MICO</name>
<dbReference type="PANTHER" id="PTHR32196">
    <property type="entry name" value="ABC TRANSPORTER PERMEASE PROTEIN YPHD-RELATED-RELATED"/>
    <property type="match status" value="1"/>
</dbReference>
<comment type="subcellular location">
    <subcellularLocation>
        <location evidence="1">Cell membrane</location>
        <topology evidence="1">Multi-pass membrane protein</topology>
    </subcellularLocation>
</comment>
<sequence length="344" mass="35548">MTAQATTTAESPKTTAPPTSTVTSSRAVVGVLEKYALIFITIAVIVFFSVVPPASTAFPTINNFNVVLGSNAVVALVALAALFTLVAGVFDFSVGATAIASFVFSAGLQVELHVPLWVAIVLPLLLSAAIGFLNGLFVVKFKMNPFVTTLGMATLLSGVSIWYCAGKTFVLPADSALIAFGSLRWLGLPVVFYLVVVAAAVIWYFFQHTPSGRSLYAIGSNASSARLVGIRVDRSVWMTFVVSAVIAGIAGIVQLGRLGSATAVDGGALLFPALTAVFLGATAITPGFFNVIGTVISAVFVSIVVSGLTLMGASSWATNVFNGVVLLVAVGLSTYLGRRNRVGG</sequence>
<dbReference type="EMBL" id="JAVFWO010000001">
    <property type="protein sequence ID" value="MDQ7877104.1"/>
    <property type="molecule type" value="Genomic_DNA"/>
</dbReference>
<feature type="transmembrane region" description="Helical" evidence="7">
    <location>
        <begin position="146"/>
        <end position="165"/>
    </location>
</feature>
<dbReference type="Proteomes" id="UP001235133">
    <property type="component" value="Unassembled WGS sequence"/>
</dbReference>
<feature type="transmembrane region" description="Helical" evidence="7">
    <location>
        <begin position="261"/>
        <end position="281"/>
    </location>
</feature>
<protein>
    <submittedName>
        <fullName evidence="8">ABC transporter permease</fullName>
    </submittedName>
</protein>
<feature type="transmembrane region" description="Helical" evidence="7">
    <location>
        <begin position="116"/>
        <end position="139"/>
    </location>
</feature>
<feature type="region of interest" description="Disordered" evidence="6">
    <location>
        <begin position="1"/>
        <end position="20"/>
    </location>
</feature>
<keyword evidence="3 7" id="KW-0812">Transmembrane</keyword>